<keyword evidence="3" id="KW-1185">Reference proteome</keyword>
<dbReference type="SMART" id="SM00882">
    <property type="entry name" value="CoA_trans"/>
    <property type="match status" value="1"/>
</dbReference>
<accession>A0A1I5BQ20</accession>
<gene>
    <name evidence="2" type="ORF">SAMN05216219_2017</name>
</gene>
<protein>
    <submittedName>
        <fullName evidence="2">3-oxoacid CoA-transferase subunit A</fullName>
    </submittedName>
</protein>
<reference evidence="3" key="1">
    <citation type="submission" date="2016-10" db="EMBL/GenBank/DDBJ databases">
        <authorList>
            <person name="Varghese N."/>
            <person name="Submissions S."/>
        </authorList>
    </citation>
    <scope>NUCLEOTIDE SEQUENCE [LARGE SCALE GENOMIC DNA]</scope>
    <source>
        <strain evidence="3">CGMCC 1.11101</strain>
    </source>
</reference>
<dbReference type="STRING" id="995034.SAMN05216219_2017"/>
<dbReference type="EMBL" id="FOVM01000005">
    <property type="protein sequence ID" value="SFN76531.1"/>
    <property type="molecule type" value="Genomic_DNA"/>
</dbReference>
<name>A0A1I5BQ20_9MICO</name>
<dbReference type="InterPro" id="IPR012792">
    <property type="entry name" value="3-oxoacid_CoA-transf_A"/>
</dbReference>
<sequence length="259" mass="27614">MTMDKTVASAAEAVADIASGSSIAVGGFGLCGNPMTLIEALLEKGSDELSIVSNNCGVDDWGLGVLLANRRIRKMTSSYVGENKEFERQFLSGELEVELTPQGTLAEKLRAGGSGIAAFFTQTGVGTQVAEGGLPRRYDGSGGVAIASPPKDVRNFPVRGEEKPFVLEEAISTDFALIHAERGDRHGNLVFNKSARNFSPLAAMAGRICIAQVEELVEPGEIDPDAVHLPGVFVHRVLYVGPDIEKRIERRTVRSTEGS</sequence>
<dbReference type="AlphaFoldDB" id="A0A1I5BQ20"/>
<dbReference type="InterPro" id="IPR037171">
    <property type="entry name" value="NagB/RpiA_transferase-like"/>
</dbReference>
<dbReference type="Proteomes" id="UP000198867">
    <property type="component" value="Unassembled WGS sequence"/>
</dbReference>
<dbReference type="PANTHER" id="PTHR13707">
    <property type="entry name" value="KETOACID-COENZYME A TRANSFERASE"/>
    <property type="match status" value="1"/>
</dbReference>
<dbReference type="Gene3D" id="3.40.1080.10">
    <property type="entry name" value="Glutaconate Coenzyme A-transferase"/>
    <property type="match status" value="1"/>
</dbReference>
<dbReference type="GO" id="GO:0008410">
    <property type="term" value="F:CoA-transferase activity"/>
    <property type="evidence" value="ECO:0007669"/>
    <property type="project" value="InterPro"/>
</dbReference>
<evidence type="ECO:0000256" key="1">
    <source>
        <dbReference type="ARBA" id="ARBA00022679"/>
    </source>
</evidence>
<keyword evidence="1 2" id="KW-0808">Transferase</keyword>
<organism evidence="2 3">
    <name type="scientific">Mycetocola miduiensis</name>
    <dbReference type="NCBI Taxonomy" id="995034"/>
    <lineage>
        <taxon>Bacteria</taxon>
        <taxon>Bacillati</taxon>
        <taxon>Actinomycetota</taxon>
        <taxon>Actinomycetes</taxon>
        <taxon>Micrococcales</taxon>
        <taxon>Microbacteriaceae</taxon>
        <taxon>Mycetocola</taxon>
    </lineage>
</organism>
<dbReference type="SUPFAM" id="SSF100950">
    <property type="entry name" value="NagB/RpiA/CoA transferase-like"/>
    <property type="match status" value="1"/>
</dbReference>
<dbReference type="Pfam" id="PF01144">
    <property type="entry name" value="CoA_trans"/>
    <property type="match status" value="1"/>
</dbReference>
<dbReference type="NCBIfam" id="TIGR02429">
    <property type="entry name" value="pcaI_scoA_fam"/>
    <property type="match status" value="1"/>
</dbReference>
<evidence type="ECO:0000313" key="3">
    <source>
        <dbReference type="Proteomes" id="UP000198867"/>
    </source>
</evidence>
<dbReference type="PANTHER" id="PTHR13707:SF60">
    <property type="entry name" value="ACETATE COA-TRANSFERASE SUBUNIT ALPHA"/>
    <property type="match status" value="1"/>
</dbReference>
<dbReference type="InterPro" id="IPR004165">
    <property type="entry name" value="CoA_trans_fam_I"/>
</dbReference>
<evidence type="ECO:0000313" key="2">
    <source>
        <dbReference type="EMBL" id="SFN76531.1"/>
    </source>
</evidence>
<proteinExistence type="predicted"/>